<dbReference type="EMBL" id="BART01027653">
    <property type="protein sequence ID" value="GAG95685.1"/>
    <property type="molecule type" value="Genomic_DNA"/>
</dbReference>
<proteinExistence type="predicted"/>
<gene>
    <name evidence="1" type="ORF">S01H4_48974</name>
</gene>
<comment type="caution">
    <text evidence="1">The sequence shown here is derived from an EMBL/GenBank/DDBJ whole genome shotgun (WGS) entry which is preliminary data.</text>
</comment>
<organism evidence="1">
    <name type="scientific">marine sediment metagenome</name>
    <dbReference type="NCBI Taxonomy" id="412755"/>
    <lineage>
        <taxon>unclassified sequences</taxon>
        <taxon>metagenomes</taxon>
        <taxon>ecological metagenomes</taxon>
    </lineage>
</organism>
<dbReference type="AlphaFoldDB" id="X1BKY6"/>
<accession>X1BKY6</accession>
<sequence>MCQENVEVKSMKELTIRFCEFCDQKRYPEEKVIAVGKCPLCGKDTARIVVLEYKEG</sequence>
<protein>
    <submittedName>
        <fullName evidence="1">Uncharacterized protein</fullName>
    </submittedName>
</protein>
<name>X1BKY6_9ZZZZ</name>
<evidence type="ECO:0000313" key="1">
    <source>
        <dbReference type="EMBL" id="GAG95685.1"/>
    </source>
</evidence>
<reference evidence="1" key="1">
    <citation type="journal article" date="2014" name="Front. Microbiol.">
        <title>High frequency of phylogenetically diverse reductive dehalogenase-homologous genes in deep subseafloor sedimentary metagenomes.</title>
        <authorList>
            <person name="Kawai M."/>
            <person name="Futagami T."/>
            <person name="Toyoda A."/>
            <person name="Takaki Y."/>
            <person name="Nishi S."/>
            <person name="Hori S."/>
            <person name="Arai W."/>
            <person name="Tsubouchi T."/>
            <person name="Morono Y."/>
            <person name="Uchiyama I."/>
            <person name="Ito T."/>
            <person name="Fujiyama A."/>
            <person name="Inagaki F."/>
            <person name="Takami H."/>
        </authorList>
    </citation>
    <scope>NUCLEOTIDE SEQUENCE</scope>
    <source>
        <strain evidence="1">Expedition CK06-06</strain>
    </source>
</reference>